<evidence type="ECO:0000256" key="1">
    <source>
        <dbReference type="ARBA" id="ARBA00006432"/>
    </source>
</evidence>
<proteinExistence type="inferred from homology"/>
<sequence length="547" mass="61112">MPIASPFPTIDIPQKDIHSFLFEREDRPFPEDQVVYIDGNTKRQLTYADVRDQAKTFGTGLKSHWSWRKGDVLAVYSTNQIDTPPVVWGTLWAGGVITTANPGYGVEELSFQLKDSSARALVTLVDLLPIAIQAAANAGIPKDRIIVLGDKRTKEHRHWKDITDLSTSAKWRKTRILNPEEELAYLVYSSGTTGLPKGVMLSHKNIVANLLQFTPNDPLDWTEDRLVAFLPFFHIYGLTCLMHHAILRGLPTVVMDRFDLNKFCQHIQDYRVTFAYLVPPVILLLAKHPDVAKYDFSSLKMVNSGAAPLTRELVESVWARLRISIKQGYGLSETSPVTHSMRWSQWRSHVGSVGPLLANMTAKYVDEEGVEVPAGKPGELWMAGPNIMMGYLNNPTATVNAITPDGFFKTGDVGYQDGDGNFYITDRVKELIKYKGFQVAPAELEGLLLGHEKVDDCAVTGIYSPRIASEVPRAYITLSAGAERSKDTELELIKYVEDRVAQHKRLRGGIRFLDAIPKSISGKILRRVLRDIAKEEDEGEAVPKAKL</sequence>
<feature type="domain" description="AMP-binding enzyme C-terminal" evidence="4">
    <location>
        <begin position="443"/>
        <end position="523"/>
    </location>
</feature>
<dbReference type="Gene3D" id="3.30.300.30">
    <property type="match status" value="1"/>
</dbReference>
<dbReference type="PANTHER" id="PTHR24096:SF149">
    <property type="entry name" value="AMP-BINDING DOMAIN-CONTAINING PROTEIN-RELATED"/>
    <property type="match status" value="1"/>
</dbReference>
<dbReference type="InterPro" id="IPR000873">
    <property type="entry name" value="AMP-dep_synth/lig_dom"/>
</dbReference>
<evidence type="ECO:0000313" key="6">
    <source>
        <dbReference type="Proteomes" id="UP001412239"/>
    </source>
</evidence>
<name>A0A292Q3V6_9PEZI</name>
<dbReference type="Proteomes" id="UP001412239">
    <property type="component" value="Unassembled WGS sequence"/>
</dbReference>
<dbReference type="InterPro" id="IPR025110">
    <property type="entry name" value="AMP-bd_C"/>
</dbReference>
<dbReference type="CDD" id="cd05911">
    <property type="entry name" value="Firefly_Luc_like"/>
    <property type="match status" value="1"/>
</dbReference>
<dbReference type="SUPFAM" id="SSF56801">
    <property type="entry name" value="Acetyl-CoA synthetase-like"/>
    <property type="match status" value="1"/>
</dbReference>
<organism evidence="5 6">
    <name type="scientific">Tuber aestivum</name>
    <name type="common">summer truffle</name>
    <dbReference type="NCBI Taxonomy" id="59557"/>
    <lineage>
        <taxon>Eukaryota</taxon>
        <taxon>Fungi</taxon>
        <taxon>Dikarya</taxon>
        <taxon>Ascomycota</taxon>
        <taxon>Pezizomycotina</taxon>
        <taxon>Pezizomycetes</taxon>
        <taxon>Pezizales</taxon>
        <taxon>Tuberaceae</taxon>
        <taxon>Tuber</taxon>
    </lineage>
</organism>
<dbReference type="Gene3D" id="3.40.50.12780">
    <property type="entry name" value="N-terminal domain of ligase-like"/>
    <property type="match status" value="1"/>
</dbReference>
<dbReference type="Pfam" id="PF00501">
    <property type="entry name" value="AMP-binding"/>
    <property type="match status" value="1"/>
</dbReference>
<dbReference type="Pfam" id="PF13193">
    <property type="entry name" value="AMP-binding_C"/>
    <property type="match status" value="1"/>
</dbReference>
<gene>
    <name evidence="5" type="ORF">GSTUAT00001389001</name>
</gene>
<dbReference type="InterPro" id="IPR020845">
    <property type="entry name" value="AMP-binding_CS"/>
</dbReference>
<keyword evidence="6" id="KW-1185">Reference proteome</keyword>
<dbReference type="GO" id="GO:0016405">
    <property type="term" value="F:CoA-ligase activity"/>
    <property type="evidence" value="ECO:0007669"/>
    <property type="project" value="TreeGrafter"/>
</dbReference>
<dbReference type="PROSITE" id="PS00455">
    <property type="entry name" value="AMP_BINDING"/>
    <property type="match status" value="1"/>
</dbReference>
<evidence type="ECO:0008006" key="7">
    <source>
        <dbReference type="Google" id="ProtNLM"/>
    </source>
</evidence>
<evidence type="ECO:0000259" key="3">
    <source>
        <dbReference type="Pfam" id="PF00501"/>
    </source>
</evidence>
<evidence type="ECO:0000256" key="2">
    <source>
        <dbReference type="ARBA" id="ARBA00022598"/>
    </source>
</evidence>
<dbReference type="PANTHER" id="PTHR24096">
    <property type="entry name" value="LONG-CHAIN-FATTY-ACID--COA LIGASE"/>
    <property type="match status" value="1"/>
</dbReference>
<reference evidence="5" key="1">
    <citation type="submission" date="2015-10" db="EMBL/GenBank/DDBJ databases">
        <authorList>
            <person name="Regsiter A."/>
            <person name="william w."/>
        </authorList>
    </citation>
    <scope>NUCLEOTIDE SEQUENCE</scope>
    <source>
        <strain evidence="5">Montdore</strain>
    </source>
</reference>
<comment type="similarity">
    <text evidence="1">Belongs to the ATP-dependent AMP-binding enzyme family.</text>
</comment>
<evidence type="ECO:0000313" key="5">
    <source>
        <dbReference type="EMBL" id="CUS14512.1"/>
    </source>
</evidence>
<dbReference type="AlphaFoldDB" id="A0A292Q3V6"/>
<accession>A0A292Q3V6</accession>
<evidence type="ECO:0000259" key="4">
    <source>
        <dbReference type="Pfam" id="PF13193"/>
    </source>
</evidence>
<keyword evidence="2" id="KW-0436">Ligase</keyword>
<feature type="domain" description="AMP-dependent synthetase/ligase" evidence="3">
    <location>
        <begin position="23"/>
        <end position="392"/>
    </location>
</feature>
<dbReference type="EMBL" id="LN890958">
    <property type="protein sequence ID" value="CUS14512.1"/>
    <property type="molecule type" value="Genomic_DNA"/>
</dbReference>
<dbReference type="InterPro" id="IPR042099">
    <property type="entry name" value="ANL_N_sf"/>
</dbReference>
<dbReference type="InterPro" id="IPR045851">
    <property type="entry name" value="AMP-bd_C_sf"/>
</dbReference>
<protein>
    <recommendedName>
        <fullName evidence="7">AMP-dependent synthetase/ligase domain-containing protein</fullName>
    </recommendedName>
</protein>